<gene>
    <name evidence="2" type="ORF">PG991_008409</name>
</gene>
<name>A0ABR1RKL0_9PEZI</name>
<evidence type="ECO:0000256" key="1">
    <source>
        <dbReference type="SAM" id="MobiDB-lite"/>
    </source>
</evidence>
<comment type="caution">
    <text evidence="2">The sequence shown here is derived from an EMBL/GenBank/DDBJ whole genome shotgun (WGS) entry which is preliminary data.</text>
</comment>
<dbReference type="EMBL" id="JAQQWI010000012">
    <property type="protein sequence ID" value="KAK8015521.1"/>
    <property type="molecule type" value="Genomic_DNA"/>
</dbReference>
<accession>A0ABR1RKL0</accession>
<feature type="region of interest" description="Disordered" evidence="1">
    <location>
        <begin position="14"/>
        <end position="75"/>
    </location>
</feature>
<evidence type="ECO:0000313" key="3">
    <source>
        <dbReference type="Proteomes" id="UP001396898"/>
    </source>
</evidence>
<keyword evidence="3" id="KW-1185">Reference proteome</keyword>
<evidence type="ECO:0000313" key="2">
    <source>
        <dbReference type="EMBL" id="KAK8015521.1"/>
    </source>
</evidence>
<dbReference type="Proteomes" id="UP001396898">
    <property type="component" value="Unassembled WGS sequence"/>
</dbReference>
<sequence>MHDGDKLVSCGQILQDGNRREPNRPAPDAVQHFGWGAGDGDSGQQTNDDAGNKKHSVIQGAPRSRDSPSHELLSARSRQLAESAFEPGRRCCFERVEHGFEPVTLYDYAVDIVAADGVDGLLDAVALADGQAPPGLPVPMFVEGVRLVVLEVPVRHGAAPLQLVVQVLAPLADNVGVVVGAVDLVVVPYVEHGLHVDTAGFGLS</sequence>
<proteinExistence type="predicted"/>
<protein>
    <submittedName>
        <fullName evidence="2">Uncharacterized protein</fullName>
    </submittedName>
</protein>
<reference evidence="2 3" key="1">
    <citation type="submission" date="2023-01" db="EMBL/GenBank/DDBJ databases">
        <title>Analysis of 21 Apiospora genomes using comparative genomics revels a genus with tremendous synthesis potential of carbohydrate active enzymes and secondary metabolites.</title>
        <authorList>
            <person name="Sorensen T."/>
        </authorList>
    </citation>
    <scope>NUCLEOTIDE SEQUENCE [LARGE SCALE GENOMIC DNA]</scope>
    <source>
        <strain evidence="2 3">CBS 20057</strain>
    </source>
</reference>
<organism evidence="2 3">
    <name type="scientific">Apiospora marii</name>
    <dbReference type="NCBI Taxonomy" id="335849"/>
    <lineage>
        <taxon>Eukaryota</taxon>
        <taxon>Fungi</taxon>
        <taxon>Dikarya</taxon>
        <taxon>Ascomycota</taxon>
        <taxon>Pezizomycotina</taxon>
        <taxon>Sordariomycetes</taxon>
        <taxon>Xylariomycetidae</taxon>
        <taxon>Amphisphaeriales</taxon>
        <taxon>Apiosporaceae</taxon>
        <taxon>Apiospora</taxon>
    </lineage>
</organism>